<evidence type="ECO:0000313" key="2">
    <source>
        <dbReference type="Proteomes" id="UP000316167"/>
    </source>
</evidence>
<dbReference type="AlphaFoldDB" id="A0A562SWX4"/>
<dbReference type="RefSeq" id="WP_144884894.1">
    <property type="nucleotide sequence ID" value="NZ_VLLE01000002.1"/>
</dbReference>
<proteinExistence type="predicted"/>
<dbReference type="Proteomes" id="UP000316167">
    <property type="component" value="Unassembled WGS sequence"/>
</dbReference>
<keyword evidence="2" id="KW-1185">Reference proteome</keyword>
<reference evidence="1 2" key="1">
    <citation type="journal article" date="2015" name="Stand. Genomic Sci.">
        <title>Genomic Encyclopedia of Bacterial and Archaeal Type Strains, Phase III: the genomes of soil and plant-associated and newly described type strains.</title>
        <authorList>
            <person name="Whitman W.B."/>
            <person name="Woyke T."/>
            <person name="Klenk H.P."/>
            <person name="Zhou Y."/>
            <person name="Lilburn T.G."/>
            <person name="Beck B.J."/>
            <person name="De Vos P."/>
            <person name="Vandamme P."/>
            <person name="Eisen J.A."/>
            <person name="Garrity G."/>
            <person name="Hugenholtz P."/>
            <person name="Kyrpides N.C."/>
        </authorList>
    </citation>
    <scope>NUCLEOTIDE SEQUENCE [LARGE SCALE GENOMIC DNA]</scope>
    <source>
        <strain evidence="1 2">CGMCC 1.7271</strain>
    </source>
</reference>
<organism evidence="1 2">
    <name type="scientific">Lacibacter cauensis</name>
    <dbReference type="NCBI Taxonomy" id="510947"/>
    <lineage>
        <taxon>Bacteria</taxon>
        <taxon>Pseudomonadati</taxon>
        <taxon>Bacteroidota</taxon>
        <taxon>Chitinophagia</taxon>
        <taxon>Chitinophagales</taxon>
        <taxon>Chitinophagaceae</taxon>
        <taxon>Lacibacter</taxon>
    </lineage>
</organism>
<comment type="caution">
    <text evidence="1">The sequence shown here is derived from an EMBL/GenBank/DDBJ whole genome shotgun (WGS) entry which is preliminary data.</text>
</comment>
<dbReference type="EMBL" id="VLLE01000002">
    <property type="protein sequence ID" value="TWI85795.1"/>
    <property type="molecule type" value="Genomic_DNA"/>
</dbReference>
<accession>A0A562SWX4</accession>
<name>A0A562SWX4_9BACT</name>
<evidence type="ECO:0000313" key="1">
    <source>
        <dbReference type="EMBL" id="TWI85795.1"/>
    </source>
</evidence>
<protein>
    <submittedName>
        <fullName evidence="1">Uncharacterized protein</fullName>
    </submittedName>
</protein>
<dbReference type="OrthoDB" id="1420435at2"/>
<sequence length="282" mass="30747">MKAEKLLMLAGIISLLCVSCSTSGILLDLPEEMNGRKVETITIAGVKGKGITGTKRRLKFDHTYSGMVKDGWHISADLFDKTPGAVFSAEATRRSLLANLGLDVNDVVSKTVDSYQFSIADTANAFLVFCSQQYLGKSTNYKADGKADFSIARQQLSKFRAALIPPAKTAMDEWYVEMGFDRVTPGGVLATTVREGMPQEKGFLTNKKDTIFIESLFIKAARPANTEKGMVKVTGGYMFTFQDQIIGSVDLFNSSCSFFNVMNANQKLVVAAAASALLLRNR</sequence>
<gene>
    <name evidence="1" type="ORF">IQ13_0964</name>
</gene>